<protein>
    <submittedName>
        <fullName evidence="1">Uncharacterized protein</fullName>
    </submittedName>
</protein>
<accession>A0ABT2JLL9</accession>
<keyword evidence="2" id="KW-1185">Reference proteome</keyword>
<evidence type="ECO:0000313" key="1">
    <source>
        <dbReference type="EMBL" id="MCT2588771.1"/>
    </source>
</evidence>
<gene>
    <name evidence="1" type="ORF">LHJ74_02255</name>
</gene>
<comment type="caution">
    <text evidence="1">The sequence shown here is derived from an EMBL/GenBank/DDBJ whole genome shotgun (WGS) entry which is preliminary data.</text>
</comment>
<sequence>MARTAAALRLLFREHWSDHSATSHQNLDDLLVGSLSSHVHPGFPEYCGDSTSRGRG</sequence>
<evidence type="ECO:0000313" key="2">
    <source>
        <dbReference type="Proteomes" id="UP001156389"/>
    </source>
</evidence>
<dbReference type="Proteomes" id="UP001156389">
    <property type="component" value="Unassembled WGS sequence"/>
</dbReference>
<reference evidence="1 2" key="1">
    <citation type="submission" date="2021-10" db="EMBL/GenBank/DDBJ databases">
        <title>Streptomyces gossypii sp. nov., isolated from soil collected from cotton field.</title>
        <authorList>
            <person name="Ge X."/>
            <person name="Chen X."/>
            <person name="Liu W."/>
        </authorList>
    </citation>
    <scope>NUCLEOTIDE SEQUENCE [LARGE SCALE GENOMIC DNA]</scope>
    <source>
        <strain evidence="1 2">N2-109</strain>
    </source>
</reference>
<proteinExistence type="predicted"/>
<name>A0ABT2JLL9_9ACTN</name>
<dbReference type="RefSeq" id="WP_260215693.1">
    <property type="nucleotide sequence ID" value="NZ_JAJAGO010000001.1"/>
</dbReference>
<organism evidence="1 2">
    <name type="scientific">Streptomyces gossypii</name>
    <dbReference type="NCBI Taxonomy" id="2883101"/>
    <lineage>
        <taxon>Bacteria</taxon>
        <taxon>Bacillati</taxon>
        <taxon>Actinomycetota</taxon>
        <taxon>Actinomycetes</taxon>
        <taxon>Kitasatosporales</taxon>
        <taxon>Streptomycetaceae</taxon>
        <taxon>Streptomyces</taxon>
    </lineage>
</organism>
<dbReference type="EMBL" id="JAJAGO010000001">
    <property type="protein sequence ID" value="MCT2588771.1"/>
    <property type="molecule type" value="Genomic_DNA"/>
</dbReference>